<keyword evidence="4 8" id="KW-0418">Kinase</keyword>
<evidence type="ECO:0000256" key="3">
    <source>
        <dbReference type="ARBA" id="ARBA00022741"/>
    </source>
</evidence>
<dbReference type="GO" id="GO:0051765">
    <property type="term" value="F:inositol tetrakisphosphate kinase activity"/>
    <property type="evidence" value="ECO:0007669"/>
    <property type="project" value="TreeGrafter"/>
</dbReference>
<keyword evidence="10" id="KW-1185">Reference proteome</keyword>
<dbReference type="EC" id="2.7.-.-" evidence="8"/>
<dbReference type="SUPFAM" id="SSF56104">
    <property type="entry name" value="SAICAR synthase-like"/>
    <property type="match status" value="1"/>
</dbReference>
<dbReference type="InterPro" id="IPR005522">
    <property type="entry name" value="IPK"/>
</dbReference>
<evidence type="ECO:0000313" key="10">
    <source>
        <dbReference type="Proteomes" id="UP000271098"/>
    </source>
</evidence>
<dbReference type="Gene3D" id="3.30.470.160">
    <property type="entry name" value="Inositol polyphosphate kinase"/>
    <property type="match status" value="1"/>
</dbReference>
<dbReference type="OrthoDB" id="338650at2759"/>
<reference evidence="11" key="1">
    <citation type="submission" date="2016-06" db="UniProtKB">
        <authorList>
            <consortium name="WormBaseParasite"/>
        </authorList>
    </citation>
    <scope>IDENTIFICATION</scope>
</reference>
<evidence type="ECO:0000256" key="1">
    <source>
        <dbReference type="ARBA" id="ARBA00007374"/>
    </source>
</evidence>
<evidence type="ECO:0000256" key="5">
    <source>
        <dbReference type="ARBA" id="ARBA00022840"/>
    </source>
</evidence>
<dbReference type="EMBL" id="UYRT01078595">
    <property type="protein sequence ID" value="VDN18854.1"/>
    <property type="molecule type" value="Genomic_DNA"/>
</dbReference>
<dbReference type="Proteomes" id="UP000271098">
    <property type="component" value="Unassembled WGS sequence"/>
</dbReference>
<dbReference type="Pfam" id="PF03770">
    <property type="entry name" value="IPK"/>
    <property type="match status" value="1"/>
</dbReference>
<dbReference type="PANTHER" id="PTHR12400">
    <property type="entry name" value="INOSITOL POLYPHOSPHATE KINASE"/>
    <property type="match status" value="1"/>
</dbReference>
<evidence type="ECO:0000256" key="8">
    <source>
        <dbReference type="RuleBase" id="RU363090"/>
    </source>
</evidence>
<evidence type="ECO:0000256" key="4">
    <source>
        <dbReference type="ARBA" id="ARBA00022777"/>
    </source>
</evidence>
<dbReference type="GO" id="GO:0008440">
    <property type="term" value="F:inositol-1,4,5-trisphosphate 3-kinase activity"/>
    <property type="evidence" value="ECO:0007669"/>
    <property type="project" value="TreeGrafter"/>
</dbReference>
<gene>
    <name evidence="9" type="ORF">GPUH_LOCUS11497</name>
</gene>
<dbReference type="InterPro" id="IPR038286">
    <property type="entry name" value="IPK_sf"/>
</dbReference>
<proteinExistence type="inferred from homology"/>
<evidence type="ECO:0000256" key="6">
    <source>
        <dbReference type="ARBA" id="ARBA00036164"/>
    </source>
</evidence>
<comment type="catalytic activity">
    <reaction evidence="7">
        <text>1D-myo-inositol 1,3,4,6-tetrakisphosphate + ATP = 1D-myo-inositol 1,3,4,5,6-pentakisphosphate + ADP + H(+)</text>
        <dbReference type="Rhea" id="RHEA:12717"/>
        <dbReference type="ChEBI" id="CHEBI:15378"/>
        <dbReference type="ChEBI" id="CHEBI:30616"/>
        <dbReference type="ChEBI" id="CHEBI:57660"/>
        <dbReference type="ChEBI" id="CHEBI:57733"/>
        <dbReference type="ChEBI" id="CHEBI:456216"/>
        <dbReference type="EC" id="2.7.1.140"/>
    </reaction>
</comment>
<evidence type="ECO:0000256" key="7">
    <source>
        <dbReference type="ARBA" id="ARBA00036525"/>
    </source>
</evidence>
<sequence length="78" mass="8833">MTTCIVWNEAEWTCFHFYASSILLAYEGCAQRPPNAVVKLIDFSHIFPAHGTTDGNYLFGLDNVIRFIASHRSFLCTC</sequence>
<dbReference type="GO" id="GO:0005524">
    <property type="term" value="F:ATP binding"/>
    <property type="evidence" value="ECO:0007669"/>
    <property type="project" value="UniProtKB-KW"/>
</dbReference>
<dbReference type="AlphaFoldDB" id="A0A183DS06"/>
<reference evidence="9 10" key="2">
    <citation type="submission" date="2018-11" db="EMBL/GenBank/DDBJ databases">
        <authorList>
            <consortium name="Pathogen Informatics"/>
        </authorList>
    </citation>
    <scope>NUCLEOTIDE SEQUENCE [LARGE SCALE GENOMIC DNA]</scope>
</reference>
<comment type="similarity">
    <text evidence="1 8">Belongs to the inositol phosphokinase (IPK) family.</text>
</comment>
<evidence type="ECO:0000313" key="9">
    <source>
        <dbReference type="EMBL" id="VDN18854.1"/>
    </source>
</evidence>
<protein>
    <recommendedName>
        <fullName evidence="8">Kinase</fullName>
        <ecNumber evidence="8">2.7.-.-</ecNumber>
    </recommendedName>
</protein>
<accession>A0A183DS06</accession>
<keyword evidence="2 8" id="KW-0808">Transferase</keyword>
<dbReference type="PANTHER" id="PTHR12400:SF51">
    <property type="entry name" value="INOSITOL POLYPHOSPHATE MULTIKINASE"/>
    <property type="match status" value="1"/>
</dbReference>
<evidence type="ECO:0000313" key="11">
    <source>
        <dbReference type="WBParaSite" id="GPUH_0001151101-mRNA-1"/>
    </source>
</evidence>
<dbReference type="GO" id="GO:0032958">
    <property type="term" value="P:inositol phosphate biosynthetic process"/>
    <property type="evidence" value="ECO:0007669"/>
    <property type="project" value="InterPro"/>
</dbReference>
<dbReference type="GO" id="GO:0005737">
    <property type="term" value="C:cytoplasm"/>
    <property type="evidence" value="ECO:0007669"/>
    <property type="project" value="TreeGrafter"/>
</dbReference>
<comment type="catalytic activity">
    <reaction evidence="6">
        <text>1D-myo-inositol 1,4,5-trisphosphate + 2 ATP = 1D-myo-inositol 1,3,4,5,6-pentakisphosphate + 2 ADP + 2 H(+)</text>
        <dbReference type="Rhea" id="RHEA:32359"/>
        <dbReference type="ChEBI" id="CHEBI:15378"/>
        <dbReference type="ChEBI" id="CHEBI:30616"/>
        <dbReference type="ChEBI" id="CHEBI:57733"/>
        <dbReference type="ChEBI" id="CHEBI:203600"/>
        <dbReference type="ChEBI" id="CHEBI:456216"/>
        <dbReference type="EC" id="2.7.1.151"/>
    </reaction>
</comment>
<evidence type="ECO:0000256" key="2">
    <source>
        <dbReference type="ARBA" id="ARBA00022679"/>
    </source>
</evidence>
<organism evidence="11">
    <name type="scientific">Gongylonema pulchrum</name>
    <dbReference type="NCBI Taxonomy" id="637853"/>
    <lineage>
        <taxon>Eukaryota</taxon>
        <taxon>Metazoa</taxon>
        <taxon>Ecdysozoa</taxon>
        <taxon>Nematoda</taxon>
        <taxon>Chromadorea</taxon>
        <taxon>Rhabditida</taxon>
        <taxon>Spirurina</taxon>
        <taxon>Spiruromorpha</taxon>
        <taxon>Spiruroidea</taxon>
        <taxon>Gongylonematidae</taxon>
        <taxon>Gongylonema</taxon>
    </lineage>
</organism>
<name>A0A183DS06_9BILA</name>
<keyword evidence="3" id="KW-0547">Nucleotide-binding</keyword>
<dbReference type="GO" id="GO:0005634">
    <property type="term" value="C:nucleus"/>
    <property type="evidence" value="ECO:0007669"/>
    <property type="project" value="TreeGrafter"/>
</dbReference>
<keyword evidence="5" id="KW-0067">ATP-binding</keyword>
<dbReference type="WBParaSite" id="GPUH_0001151101-mRNA-1">
    <property type="protein sequence ID" value="GPUH_0001151101-mRNA-1"/>
    <property type="gene ID" value="GPUH_0001151101"/>
</dbReference>